<dbReference type="InterPro" id="IPR038770">
    <property type="entry name" value="Na+/solute_symporter_sf"/>
</dbReference>
<sequence>MSLLLITGIIIFSGFLLGELAARISLPKISGYIIAGILLNPQVLGIVPHSFIETGDPLVNISLAVITFHIGGSLSFDKIRKEGKNYLIMTLAESLLAYLFVFLLTFLTVQYVFNLFDSIYLALAFSMLLASLAAPTDPSATLAVIEEYKASGPVSSSVLGIAAFDDIMGIILFTLSLASAKVLLGDGDTSMLDSMGHLFYEIGVAVLLGAAFGFLLNRLSSFFKKETDGALIVLILGILIACYGTATYIGVDELLSTLALGVVVINYNKQKDEIFGLIERYTEELIFVIFFTLSGLHLDISLLSGNSMLILLFIAARLLGKYTGIWSSSLYLSIPKQVKKYTAGGLLPQGGIVIGLALLVSKEEAFNAFSILIMTVVIGTAIIHELFGPVISKLSLKNAGEIEDEHRKAQIQKK</sequence>
<feature type="transmembrane region" description="Helical" evidence="5">
    <location>
        <begin position="341"/>
        <end position="360"/>
    </location>
</feature>
<name>A0A368V8C5_9BACT</name>
<keyword evidence="8" id="KW-1185">Reference proteome</keyword>
<dbReference type="GO" id="GO:0016020">
    <property type="term" value="C:membrane"/>
    <property type="evidence" value="ECO:0007669"/>
    <property type="project" value="UniProtKB-SubCell"/>
</dbReference>
<evidence type="ECO:0000256" key="5">
    <source>
        <dbReference type="SAM" id="Phobius"/>
    </source>
</evidence>
<accession>A0A368V8C5</accession>
<organism evidence="7 8">
    <name type="scientific">Marinilabilia salmonicolor</name>
    <dbReference type="NCBI Taxonomy" id="989"/>
    <lineage>
        <taxon>Bacteria</taxon>
        <taxon>Pseudomonadati</taxon>
        <taxon>Bacteroidota</taxon>
        <taxon>Bacteroidia</taxon>
        <taxon>Marinilabiliales</taxon>
        <taxon>Marinilabiliaceae</taxon>
        <taxon>Marinilabilia</taxon>
    </lineage>
</organism>
<protein>
    <submittedName>
        <fullName evidence="7">Transporter (CPA2 family)</fullName>
    </submittedName>
</protein>
<evidence type="ECO:0000313" key="7">
    <source>
        <dbReference type="EMBL" id="RCW35241.1"/>
    </source>
</evidence>
<feature type="domain" description="Cation/H+ exchanger transmembrane" evidence="6">
    <location>
        <begin position="16"/>
        <end position="381"/>
    </location>
</feature>
<dbReference type="PANTHER" id="PTHR43021:SF2">
    <property type="entry name" value="CATION_H+ EXCHANGER DOMAIN-CONTAINING PROTEIN"/>
    <property type="match status" value="1"/>
</dbReference>
<keyword evidence="2 5" id="KW-0812">Transmembrane</keyword>
<dbReference type="Gene3D" id="1.20.1530.20">
    <property type="match status" value="1"/>
</dbReference>
<evidence type="ECO:0000256" key="3">
    <source>
        <dbReference type="ARBA" id="ARBA00022989"/>
    </source>
</evidence>
<evidence type="ECO:0000256" key="4">
    <source>
        <dbReference type="ARBA" id="ARBA00023136"/>
    </source>
</evidence>
<dbReference type="GO" id="GO:1902600">
    <property type="term" value="P:proton transmembrane transport"/>
    <property type="evidence" value="ECO:0007669"/>
    <property type="project" value="InterPro"/>
</dbReference>
<feature type="transmembrane region" description="Helical" evidence="5">
    <location>
        <begin position="6"/>
        <end position="22"/>
    </location>
</feature>
<feature type="transmembrane region" description="Helical" evidence="5">
    <location>
        <begin position="366"/>
        <end position="387"/>
    </location>
</feature>
<keyword evidence="3 5" id="KW-1133">Transmembrane helix</keyword>
<gene>
    <name evidence="7" type="ORF">DFO77_1106</name>
</gene>
<dbReference type="PANTHER" id="PTHR43021">
    <property type="entry name" value="NA(+)/H(+) ANTIPORTER-RELATED"/>
    <property type="match status" value="1"/>
</dbReference>
<evidence type="ECO:0000313" key="8">
    <source>
        <dbReference type="Proteomes" id="UP000252733"/>
    </source>
</evidence>
<feature type="transmembrane region" description="Helical" evidence="5">
    <location>
        <begin position="157"/>
        <end position="178"/>
    </location>
</feature>
<reference evidence="7 8" key="1">
    <citation type="submission" date="2018-07" db="EMBL/GenBank/DDBJ databases">
        <title>Freshwater and sediment microbial communities from various areas in North America, analyzing microbe dynamics in response to fracking.</title>
        <authorList>
            <person name="Lamendella R."/>
        </authorList>
    </citation>
    <scope>NUCLEOTIDE SEQUENCE [LARGE SCALE GENOMIC DNA]</scope>
    <source>
        <strain evidence="7 8">160A</strain>
    </source>
</reference>
<evidence type="ECO:0000259" key="6">
    <source>
        <dbReference type="Pfam" id="PF00999"/>
    </source>
</evidence>
<dbReference type="InterPro" id="IPR006153">
    <property type="entry name" value="Cation/H_exchanger_TM"/>
</dbReference>
<dbReference type="Proteomes" id="UP000252733">
    <property type="component" value="Unassembled WGS sequence"/>
</dbReference>
<keyword evidence="4 5" id="KW-0472">Membrane</keyword>
<comment type="subcellular location">
    <subcellularLocation>
        <location evidence="1">Membrane</location>
        <topology evidence="1">Multi-pass membrane protein</topology>
    </subcellularLocation>
</comment>
<dbReference type="EMBL" id="QPIZ01000010">
    <property type="protein sequence ID" value="RCW35241.1"/>
    <property type="molecule type" value="Genomic_DNA"/>
</dbReference>
<evidence type="ECO:0000256" key="1">
    <source>
        <dbReference type="ARBA" id="ARBA00004141"/>
    </source>
</evidence>
<feature type="transmembrane region" description="Helical" evidence="5">
    <location>
        <begin position="88"/>
        <end position="113"/>
    </location>
</feature>
<feature type="transmembrane region" description="Helical" evidence="5">
    <location>
        <begin position="198"/>
        <end position="217"/>
    </location>
</feature>
<feature type="transmembrane region" description="Helical" evidence="5">
    <location>
        <begin position="229"/>
        <end position="251"/>
    </location>
</feature>
<comment type="caution">
    <text evidence="7">The sequence shown here is derived from an EMBL/GenBank/DDBJ whole genome shotgun (WGS) entry which is preliminary data.</text>
</comment>
<proteinExistence type="predicted"/>
<feature type="transmembrane region" description="Helical" evidence="5">
    <location>
        <begin position="119"/>
        <end position="145"/>
    </location>
</feature>
<dbReference type="AlphaFoldDB" id="A0A368V8C5"/>
<feature type="transmembrane region" description="Helical" evidence="5">
    <location>
        <begin position="300"/>
        <end position="320"/>
    </location>
</feature>
<evidence type="ECO:0000256" key="2">
    <source>
        <dbReference type="ARBA" id="ARBA00022692"/>
    </source>
</evidence>
<dbReference type="Pfam" id="PF00999">
    <property type="entry name" value="Na_H_Exchanger"/>
    <property type="match status" value="1"/>
</dbReference>
<dbReference type="RefSeq" id="WP_114436962.1">
    <property type="nucleotide sequence ID" value="NZ_QPIZ01000010.1"/>
</dbReference>
<dbReference type="GO" id="GO:0015297">
    <property type="term" value="F:antiporter activity"/>
    <property type="evidence" value="ECO:0007669"/>
    <property type="project" value="InterPro"/>
</dbReference>